<evidence type="ECO:0000256" key="3">
    <source>
        <dbReference type="ARBA" id="ARBA00022723"/>
    </source>
</evidence>
<dbReference type="InterPro" id="IPR003451">
    <property type="entry name" value="LytB/IspH"/>
</dbReference>
<feature type="transmembrane region" description="Helical" evidence="11">
    <location>
        <begin position="78"/>
        <end position="101"/>
    </location>
</feature>
<dbReference type="NCBIfam" id="TIGR00216">
    <property type="entry name" value="ispH_lytB"/>
    <property type="match status" value="1"/>
</dbReference>
<evidence type="ECO:0000256" key="8">
    <source>
        <dbReference type="ARBA" id="ARBA00046314"/>
    </source>
</evidence>
<evidence type="ECO:0000256" key="10">
    <source>
        <dbReference type="ARBA" id="ARBA00047177"/>
    </source>
</evidence>
<dbReference type="Gene3D" id="3.40.50.11270">
    <property type="match status" value="1"/>
</dbReference>
<dbReference type="GO" id="GO:0046872">
    <property type="term" value="F:metal ion binding"/>
    <property type="evidence" value="ECO:0007669"/>
    <property type="project" value="UniProtKB-KW"/>
</dbReference>
<dbReference type="AlphaFoldDB" id="B1Q2Q7"/>
<evidence type="ECO:0000313" key="12">
    <source>
        <dbReference type="EMBL" id="BAG14390.1"/>
    </source>
</evidence>
<comment type="similarity">
    <text evidence="9">Belongs to the IspH family.</text>
</comment>
<proteinExistence type="evidence at transcript level"/>
<dbReference type="GO" id="GO:0051539">
    <property type="term" value="F:4 iron, 4 sulfur cluster binding"/>
    <property type="evidence" value="ECO:0007669"/>
    <property type="project" value="UniProtKB-KW"/>
</dbReference>
<gene>
    <name evidence="12" type="primary">ispH</name>
</gene>
<keyword evidence="2" id="KW-0004">4Fe-4S</keyword>
<reference evidence="12" key="1">
    <citation type="journal article" date="2008" name="Mol. Biol. Evol.">
        <title>A cryptic algal group unveiled: a plastid biosynthesis pathway in the oyster parasite Perkinsus marinus.</title>
        <authorList>
            <person name="Matsuzaki M."/>
            <person name="Kuroiwa H."/>
            <person name="Kuroiwa T."/>
            <person name="Kita K."/>
            <person name="Nozaki H."/>
        </authorList>
    </citation>
    <scope>NUCLEOTIDE SEQUENCE</scope>
    <source>
        <strain evidence="12">ATCC 50439</strain>
    </source>
</reference>
<evidence type="ECO:0000256" key="7">
    <source>
        <dbReference type="ARBA" id="ARBA00046313"/>
    </source>
</evidence>
<dbReference type="Gene3D" id="3.40.1010.20">
    <property type="entry name" value="4-hydroxy-3-methylbut-2-enyl diphosphate reductase, catalytic domain"/>
    <property type="match status" value="2"/>
</dbReference>
<evidence type="ECO:0000256" key="5">
    <source>
        <dbReference type="ARBA" id="ARBA00023004"/>
    </source>
</evidence>
<dbReference type="PANTHER" id="PTHR31619:SF5">
    <property type="entry name" value="4-HYDROXY-3-METHYLBUT-2-ENYL DIPHOSPHATE REDUCTASE, CHLOROPLASTIC"/>
    <property type="match status" value="1"/>
</dbReference>
<protein>
    <recommendedName>
        <fullName evidence="10">4-hydroxy-3-methylbut-2-enyl diphosphate reductase</fullName>
        <ecNumber evidence="10">1.17.7.4</ecNumber>
    </recommendedName>
</protein>
<evidence type="ECO:0000256" key="9">
    <source>
        <dbReference type="ARBA" id="ARBA00046335"/>
    </source>
</evidence>
<dbReference type="GO" id="GO:0050992">
    <property type="term" value="P:dimethylallyl diphosphate biosynthetic process"/>
    <property type="evidence" value="ECO:0007669"/>
    <property type="project" value="InterPro"/>
</dbReference>
<evidence type="ECO:0000256" key="1">
    <source>
        <dbReference type="ARBA" id="ARBA00001966"/>
    </source>
</evidence>
<dbReference type="GO" id="GO:0051745">
    <property type="term" value="F:4-hydroxy-3-methylbut-2-enyl diphosphate reductase activity"/>
    <property type="evidence" value="ECO:0007669"/>
    <property type="project" value="UniProtKB-EC"/>
</dbReference>
<accession>B1Q2Q7</accession>
<evidence type="ECO:0000256" key="6">
    <source>
        <dbReference type="ARBA" id="ARBA00023014"/>
    </source>
</evidence>
<keyword evidence="11" id="KW-0472">Membrane</keyword>
<dbReference type="EC" id="1.17.7.4" evidence="10"/>
<dbReference type="EMBL" id="AB284366">
    <property type="protein sequence ID" value="BAG14390.1"/>
    <property type="molecule type" value="mRNA"/>
</dbReference>
<evidence type="ECO:0000256" key="2">
    <source>
        <dbReference type="ARBA" id="ARBA00022485"/>
    </source>
</evidence>
<comment type="pathway">
    <text evidence="8">Isoprenoid biosynthesis; dimethylallyl diphosphate biosynthesis; dimethylallyl diphosphate from (2E)-4-hydroxy-3-methylbutenyl diphosphate: step 1/1.</text>
</comment>
<keyword evidence="5" id="KW-0408">Iron</keyword>
<keyword evidence="6" id="KW-0411">Iron-sulfur</keyword>
<dbReference type="PANTHER" id="PTHR31619">
    <property type="entry name" value="4-HYDROXY-3-METHYLBUT-2-ENYL DIPHOSPHATE REDUCTASE, CHLOROPLASTIC"/>
    <property type="match status" value="1"/>
</dbReference>
<comment type="cofactor">
    <cofactor evidence="1">
        <name>[4Fe-4S] cluster</name>
        <dbReference type="ChEBI" id="CHEBI:49883"/>
    </cofactor>
</comment>
<keyword evidence="11" id="KW-0812">Transmembrane</keyword>
<dbReference type="Pfam" id="PF02401">
    <property type="entry name" value="LYTB"/>
    <property type="match status" value="2"/>
</dbReference>
<sequence length="575" mass="63671" precursor="true">MTAHGGWGGAGQHKTSRRGTLAVLAVGLLLGCIVCVGTILPLFVGSASTRALPGATISGQTFLAARSETANPILPESWFASIAGLTKWVLASMGIFSIIYARGRRSSSKTRRHAEETSTDPWVFRKQLQRSDKYYRPDATSLKTMRQRLREVHNSTLVEEIQSSPDYTLTVGNITFKLAEAHGFCWGVERAVAIAYESSRRYPDKTIWMTNEVIHNPTVNRNLEELGIRYIPRDAGNQKDFSVVSAGDVVILPAFGAAVKEMMELKRKGVTIVDTTCPWVSKVWSSVERHKKGEYTSIIHGKSKHEETIATSSFADKYLILKNLKDAEYVCKFLLSKNKERLVDDFFEKFPADRHSVGFDPLKDLEKVGVANQTTMLKGETALIAKLFEKTILQLYGPEGLNEHFVAFNTICDATQDRQDALYKLVGEKYEQPQSDMLEELGVDTPKTTDPQVTPTATKLDMMLVVGGFNSSNTEHLQEISVEAGGVKDHRAFHIDGPARIDELRNTITHKPVETPPIEAARNHGLAVTHDFLPGDGEHITIGVTSGASTPDDVLEQSLQKLLRTKMLLDSKELS</sequence>
<evidence type="ECO:0000256" key="11">
    <source>
        <dbReference type="SAM" id="Phobius"/>
    </source>
</evidence>
<keyword evidence="4 12" id="KW-0560">Oxidoreductase</keyword>
<feature type="transmembrane region" description="Helical" evidence="11">
    <location>
        <begin position="21"/>
        <end position="44"/>
    </location>
</feature>
<comment type="pathway">
    <text evidence="7">Isoprenoid biosynthesis; isopentenyl diphosphate biosynthesis via DXP pathway; isopentenyl diphosphate from 1-deoxy-D-xylulose 5-phosphate: step 6/6.</text>
</comment>
<keyword evidence="11" id="KW-1133">Transmembrane helix</keyword>
<dbReference type="HAMAP" id="MF_00191">
    <property type="entry name" value="IspH"/>
    <property type="match status" value="1"/>
</dbReference>
<dbReference type="CDD" id="cd13944">
    <property type="entry name" value="lytB_ispH"/>
    <property type="match status" value="1"/>
</dbReference>
<name>B1Q2Q7_9ALVE</name>
<evidence type="ECO:0000256" key="4">
    <source>
        <dbReference type="ARBA" id="ARBA00023002"/>
    </source>
</evidence>
<organism evidence="12">
    <name type="scientific">Perkinsus marinus</name>
    <dbReference type="NCBI Taxonomy" id="31276"/>
    <lineage>
        <taxon>Eukaryota</taxon>
        <taxon>Sar</taxon>
        <taxon>Alveolata</taxon>
        <taxon>Perkinsozoa</taxon>
        <taxon>Perkinsea</taxon>
        <taxon>Perkinsida</taxon>
        <taxon>Perkinsidae</taxon>
        <taxon>Perkinsus</taxon>
    </lineage>
</organism>
<dbReference type="GO" id="GO:0019288">
    <property type="term" value="P:isopentenyl diphosphate biosynthetic process, methylerythritol 4-phosphate pathway"/>
    <property type="evidence" value="ECO:0007669"/>
    <property type="project" value="InterPro"/>
</dbReference>
<keyword evidence="3" id="KW-0479">Metal-binding</keyword>